<evidence type="ECO:0000256" key="6">
    <source>
        <dbReference type="SAM" id="Phobius"/>
    </source>
</evidence>
<name>A0A261Y8D9_9FUNG</name>
<proteinExistence type="inferred from homology"/>
<dbReference type="PANTHER" id="PTHR13353">
    <property type="entry name" value="TRANSMEMBRANE PROTEIN 19"/>
    <property type="match status" value="1"/>
</dbReference>
<evidence type="ECO:0000313" key="9">
    <source>
        <dbReference type="Proteomes" id="UP000242875"/>
    </source>
</evidence>
<evidence type="ECO:0008006" key="10">
    <source>
        <dbReference type="Google" id="ProtNLM"/>
    </source>
</evidence>
<feature type="chain" id="PRO_5012492481" description="Transmembrane protein 19" evidence="7">
    <location>
        <begin position="18"/>
        <end position="196"/>
    </location>
</feature>
<gene>
    <name evidence="8" type="ORF">BZG36_00346</name>
</gene>
<comment type="subcellular location">
    <subcellularLocation>
        <location evidence="1">Membrane</location>
        <topology evidence="1">Multi-pass membrane protein</topology>
    </subcellularLocation>
</comment>
<dbReference type="PANTHER" id="PTHR13353:SF5">
    <property type="entry name" value="TRANSMEMBRANE PROTEIN 19"/>
    <property type="match status" value="1"/>
</dbReference>
<feature type="signal peptide" evidence="7">
    <location>
        <begin position="1"/>
        <end position="17"/>
    </location>
</feature>
<keyword evidence="9" id="KW-1185">Reference proteome</keyword>
<dbReference type="GO" id="GO:0016020">
    <property type="term" value="C:membrane"/>
    <property type="evidence" value="ECO:0007669"/>
    <property type="project" value="UniProtKB-SubCell"/>
</dbReference>
<feature type="transmembrane region" description="Helical" evidence="6">
    <location>
        <begin position="27"/>
        <end position="55"/>
    </location>
</feature>
<dbReference type="EMBL" id="MVBO01000002">
    <property type="protein sequence ID" value="OZJ06734.1"/>
    <property type="molecule type" value="Genomic_DNA"/>
</dbReference>
<feature type="transmembrane region" description="Helical" evidence="6">
    <location>
        <begin position="166"/>
        <end position="193"/>
    </location>
</feature>
<evidence type="ECO:0000256" key="7">
    <source>
        <dbReference type="SAM" id="SignalP"/>
    </source>
</evidence>
<sequence length="196" mass="20832">MHLVYALALGTLLVVHSQRKRSLTPGGGAAAFILALVTFTSPLYFHTLVLLVFYLSGSRLTKYKTQIKEGYEEHGSTARTATQVFCNSFMGALTVALSTQGFASLNKGETCFSWSVSSAVLTWMYIGHYACCAGDTYASELGILSQGQPILITTLRPVPRGTNGGVSLLGLGASLLGGTVVGVSVWAPCVVYLDPW</sequence>
<comment type="caution">
    <text evidence="8">The sequence shown here is derived from an EMBL/GenBank/DDBJ whole genome shotgun (WGS) entry which is preliminary data.</text>
</comment>
<organism evidence="8 9">
    <name type="scientific">Bifiguratus adelaidae</name>
    <dbReference type="NCBI Taxonomy" id="1938954"/>
    <lineage>
        <taxon>Eukaryota</taxon>
        <taxon>Fungi</taxon>
        <taxon>Fungi incertae sedis</taxon>
        <taxon>Mucoromycota</taxon>
        <taxon>Mucoromycotina</taxon>
        <taxon>Endogonomycetes</taxon>
        <taxon>Endogonales</taxon>
        <taxon>Endogonales incertae sedis</taxon>
        <taxon>Bifiguratus</taxon>
    </lineage>
</organism>
<keyword evidence="7" id="KW-0732">Signal</keyword>
<reference evidence="8 9" key="1">
    <citation type="journal article" date="2017" name="Mycologia">
        <title>Bifiguratus adelaidae, gen. et sp. nov., a new member of Mucoromycotina in endophytic and soil-dwelling habitats.</title>
        <authorList>
            <person name="Torres-Cruz T.J."/>
            <person name="Billingsley Tobias T.L."/>
            <person name="Almatruk M."/>
            <person name="Hesse C."/>
            <person name="Kuske C.R."/>
            <person name="Desiro A."/>
            <person name="Benucci G.M."/>
            <person name="Bonito G."/>
            <person name="Stajich J.E."/>
            <person name="Dunlap C."/>
            <person name="Arnold A.E."/>
            <person name="Porras-Alfaro A."/>
        </authorList>
    </citation>
    <scope>NUCLEOTIDE SEQUENCE [LARGE SCALE GENOMIC DNA]</scope>
    <source>
        <strain evidence="8 9">AZ0501</strain>
    </source>
</reference>
<dbReference type="InterPro" id="IPR002794">
    <property type="entry name" value="DUF92_TMEM19"/>
</dbReference>
<evidence type="ECO:0000256" key="1">
    <source>
        <dbReference type="ARBA" id="ARBA00004141"/>
    </source>
</evidence>
<dbReference type="Proteomes" id="UP000242875">
    <property type="component" value="Unassembled WGS sequence"/>
</dbReference>
<keyword evidence="3 6" id="KW-0812">Transmembrane</keyword>
<evidence type="ECO:0000313" key="8">
    <source>
        <dbReference type="EMBL" id="OZJ06734.1"/>
    </source>
</evidence>
<evidence type="ECO:0000256" key="4">
    <source>
        <dbReference type="ARBA" id="ARBA00022989"/>
    </source>
</evidence>
<accession>A0A261Y8D9</accession>
<dbReference type="AlphaFoldDB" id="A0A261Y8D9"/>
<keyword evidence="5 6" id="KW-0472">Membrane</keyword>
<evidence type="ECO:0000256" key="3">
    <source>
        <dbReference type="ARBA" id="ARBA00022692"/>
    </source>
</evidence>
<protein>
    <recommendedName>
        <fullName evidence="10">Transmembrane protein 19</fullName>
    </recommendedName>
</protein>
<keyword evidence="4 6" id="KW-1133">Transmembrane helix</keyword>
<comment type="similarity">
    <text evidence="2">Belongs to the TMEM19 family.</text>
</comment>
<dbReference type="Pfam" id="PF01940">
    <property type="entry name" value="DUF92"/>
    <property type="match status" value="1"/>
</dbReference>
<dbReference type="OrthoDB" id="30881at2759"/>
<evidence type="ECO:0000256" key="5">
    <source>
        <dbReference type="ARBA" id="ARBA00023136"/>
    </source>
</evidence>
<evidence type="ECO:0000256" key="2">
    <source>
        <dbReference type="ARBA" id="ARBA00009012"/>
    </source>
</evidence>